<feature type="transmembrane region" description="Helical" evidence="1">
    <location>
        <begin position="156"/>
        <end position="183"/>
    </location>
</feature>
<gene>
    <name evidence="2" type="ORF">AFUS01_LOCUS21253</name>
</gene>
<organism evidence="2 3">
    <name type="scientific">Allacma fusca</name>
    <dbReference type="NCBI Taxonomy" id="39272"/>
    <lineage>
        <taxon>Eukaryota</taxon>
        <taxon>Metazoa</taxon>
        <taxon>Ecdysozoa</taxon>
        <taxon>Arthropoda</taxon>
        <taxon>Hexapoda</taxon>
        <taxon>Collembola</taxon>
        <taxon>Symphypleona</taxon>
        <taxon>Sminthuridae</taxon>
        <taxon>Allacma</taxon>
    </lineage>
</organism>
<feature type="non-terminal residue" evidence="2">
    <location>
        <position position="1"/>
    </location>
</feature>
<proteinExistence type="predicted"/>
<evidence type="ECO:0000313" key="2">
    <source>
        <dbReference type="EMBL" id="CAG7732764.1"/>
    </source>
</evidence>
<feature type="transmembrane region" description="Helical" evidence="1">
    <location>
        <begin position="96"/>
        <end position="121"/>
    </location>
</feature>
<reference evidence="2" key="1">
    <citation type="submission" date="2021-06" db="EMBL/GenBank/DDBJ databases">
        <authorList>
            <person name="Hodson N. C."/>
            <person name="Mongue J. A."/>
            <person name="Jaron S. K."/>
        </authorList>
    </citation>
    <scope>NUCLEOTIDE SEQUENCE</scope>
</reference>
<keyword evidence="1" id="KW-1133">Transmembrane helix</keyword>
<evidence type="ECO:0000256" key="1">
    <source>
        <dbReference type="SAM" id="Phobius"/>
    </source>
</evidence>
<feature type="transmembrane region" description="Helical" evidence="1">
    <location>
        <begin position="45"/>
        <end position="63"/>
    </location>
</feature>
<keyword evidence="1" id="KW-0472">Membrane</keyword>
<dbReference type="OrthoDB" id="2354286at2759"/>
<dbReference type="EMBL" id="CAJVCH010236978">
    <property type="protein sequence ID" value="CAG7732764.1"/>
    <property type="molecule type" value="Genomic_DNA"/>
</dbReference>
<protein>
    <submittedName>
        <fullName evidence="2">Uncharacterized protein</fullName>
    </submittedName>
</protein>
<dbReference type="Proteomes" id="UP000708208">
    <property type="component" value="Unassembled WGS sequence"/>
</dbReference>
<name>A0A8J2K6X9_9HEXA</name>
<feature type="transmembrane region" description="Helical" evidence="1">
    <location>
        <begin position="133"/>
        <end position="150"/>
    </location>
</feature>
<dbReference type="AlphaFoldDB" id="A0A8J2K6X9"/>
<keyword evidence="1" id="KW-0812">Transmembrane</keyword>
<accession>A0A8J2K6X9</accession>
<keyword evidence="3" id="KW-1185">Reference proteome</keyword>
<sequence length="201" mass="22342">MQRSLNKTFTGVPSFGIGDLVELIIIVEMEEKQICCCGSGGWTRVIGWFQIIGSLSIIITLVFDLVNSSRLWADVINGKYPIIDMPLIPDQTLKSVYVFLIVGSVLLLILAVSSLLMGVVLLHGSHNRNTYEIHAWIVFTAVCLFLWTIETIAECFVYPVTIAVNITSLVLGLPTQGFCLWVVETHKREIEASYGHGRSIK</sequence>
<comment type="caution">
    <text evidence="2">The sequence shown here is derived from an EMBL/GenBank/DDBJ whole genome shotgun (WGS) entry which is preliminary data.</text>
</comment>
<evidence type="ECO:0000313" key="3">
    <source>
        <dbReference type="Proteomes" id="UP000708208"/>
    </source>
</evidence>